<dbReference type="Proteomes" id="UP000663419">
    <property type="component" value="Chromosome 3"/>
</dbReference>
<organism evidence="2 3">
    <name type="scientific">Ajellomyces capsulatus (strain H88)</name>
    <name type="common">Darling's disease fungus</name>
    <name type="synonym">Histoplasma capsulatum</name>
    <dbReference type="NCBI Taxonomy" id="544711"/>
    <lineage>
        <taxon>Eukaryota</taxon>
        <taxon>Fungi</taxon>
        <taxon>Dikarya</taxon>
        <taxon>Ascomycota</taxon>
        <taxon>Pezizomycotina</taxon>
        <taxon>Eurotiomycetes</taxon>
        <taxon>Eurotiomycetidae</taxon>
        <taxon>Onygenales</taxon>
        <taxon>Ajellomycetaceae</taxon>
        <taxon>Histoplasma</taxon>
    </lineage>
</organism>
<proteinExistence type="predicted"/>
<dbReference type="EMBL" id="CP069104">
    <property type="protein sequence ID" value="QSS53894.1"/>
    <property type="molecule type" value="Genomic_DNA"/>
</dbReference>
<sequence>MVSIDCKRYQQDVGPPVSDAGVCHVEPRNLVTLLPPNHVSISRGLAGQGVNCSSASAWRFTPVAYFIPLRSRAESYAASVQTPSQSRVHLHNRTSDVRQGA</sequence>
<dbReference type="AlphaFoldDB" id="A0A8A1LN76"/>
<protein>
    <submittedName>
        <fullName evidence="2">Uncharacterized protein</fullName>
    </submittedName>
</protein>
<evidence type="ECO:0000313" key="2">
    <source>
        <dbReference type="EMBL" id="QSS53894.1"/>
    </source>
</evidence>
<reference evidence="2" key="1">
    <citation type="submission" date="2021-01" db="EMBL/GenBank/DDBJ databases">
        <title>Chromosome-level genome assembly of a human fungal pathogen reveals clustering of transcriptionally co-regulated genes.</title>
        <authorList>
            <person name="Voorhies M."/>
            <person name="Cohen S."/>
            <person name="Shea T.P."/>
            <person name="Petrus S."/>
            <person name="Munoz J.F."/>
            <person name="Poplawski S."/>
            <person name="Goldman W.E."/>
            <person name="Michael T."/>
            <person name="Cuomo C.A."/>
            <person name="Sil A."/>
            <person name="Beyhan S."/>
        </authorList>
    </citation>
    <scope>NUCLEOTIDE SEQUENCE</scope>
    <source>
        <strain evidence="2">H88</strain>
    </source>
</reference>
<evidence type="ECO:0000256" key="1">
    <source>
        <dbReference type="SAM" id="MobiDB-lite"/>
    </source>
</evidence>
<gene>
    <name evidence="2" type="ORF">I7I53_01295</name>
</gene>
<dbReference type="VEuPathDB" id="FungiDB:I7I53_01295"/>
<name>A0A8A1LN76_AJEC8</name>
<feature type="compositionally biased region" description="Polar residues" evidence="1">
    <location>
        <begin position="78"/>
        <end position="87"/>
    </location>
</feature>
<evidence type="ECO:0000313" key="3">
    <source>
        <dbReference type="Proteomes" id="UP000663419"/>
    </source>
</evidence>
<feature type="region of interest" description="Disordered" evidence="1">
    <location>
        <begin position="78"/>
        <end position="101"/>
    </location>
</feature>
<accession>A0A8A1LN76</accession>